<keyword evidence="7" id="KW-1185">Reference proteome</keyword>
<dbReference type="PANTHER" id="PTHR13387">
    <property type="entry name" value="PROTEIN HGH1 HOMOLOG"/>
    <property type="match status" value="1"/>
</dbReference>
<evidence type="ECO:0000256" key="1">
    <source>
        <dbReference type="ARBA" id="ARBA00006712"/>
    </source>
</evidence>
<dbReference type="STRING" id="1314781.A0A165H5K4"/>
<organism evidence="6 7">
    <name type="scientific">Exidia glandulosa HHB12029</name>
    <dbReference type="NCBI Taxonomy" id="1314781"/>
    <lineage>
        <taxon>Eukaryota</taxon>
        <taxon>Fungi</taxon>
        <taxon>Dikarya</taxon>
        <taxon>Basidiomycota</taxon>
        <taxon>Agaricomycotina</taxon>
        <taxon>Agaricomycetes</taxon>
        <taxon>Auriculariales</taxon>
        <taxon>Exidiaceae</taxon>
        <taxon>Exidia</taxon>
    </lineage>
</organism>
<dbReference type="EMBL" id="KV426026">
    <property type="protein sequence ID" value="KZV91485.1"/>
    <property type="molecule type" value="Genomic_DNA"/>
</dbReference>
<evidence type="ECO:0000259" key="5">
    <source>
        <dbReference type="Pfam" id="PF04064"/>
    </source>
</evidence>
<gene>
    <name evidence="6" type="ORF">EXIGLDRAFT_740535</name>
</gene>
<evidence type="ECO:0000259" key="4">
    <source>
        <dbReference type="Pfam" id="PF04063"/>
    </source>
</evidence>
<evidence type="ECO:0000256" key="2">
    <source>
        <dbReference type="ARBA" id="ARBA00014076"/>
    </source>
</evidence>
<dbReference type="Gene3D" id="1.25.10.10">
    <property type="entry name" value="Leucine-rich Repeat Variant"/>
    <property type="match status" value="1"/>
</dbReference>
<feature type="domain" description="Protein HGH1 C-terminal" evidence="5">
    <location>
        <begin position="315"/>
        <end position="367"/>
    </location>
</feature>
<name>A0A165H5K4_EXIGL</name>
<comment type="similarity">
    <text evidence="1">Belongs to the HGH1 family.</text>
</comment>
<evidence type="ECO:0000313" key="7">
    <source>
        <dbReference type="Proteomes" id="UP000077266"/>
    </source>
</evidence>
<dbReference type="AlphaFoldDB" id="A0A165H5K4"/>
<sequence length="389" mass="42910">MESQLRELLPFLHDRNPNVRLIALQNLLGHTEQGAAHRSIFFSDATVQRDLKILCRDQAAVAHDAFRALVNLSDAPQLANTLGERDFLAFLCSYIIHPSSVLADLAAMVLSNLSAFPKPCATLLTLEIPIVHDDALKPPYYAPYSRSGTSIAPDTLASLETVNTRALPLLLDAFVDAAKVEGAERTRKGDLHFLASVFANLSAPRRPTGNPLEYPLAKLVAYTEHTDMIRRGGVISTLKNCAFHAPAHRAMLSPESERVAGAPGIDALPYLLLPLAGPEEFDLDDQEKMPSALQFLPSTKTREADPALRLMLVESLLLLCTKRWGREFLRAHGVYEVIKVAHLAETDDNIAEHIERLVNLLKRDEPPGVQEADEEDVLEGTKDDEIEEV</sequence>
<reference evidence="6 7" key="1">
    <citation type="journal article" date="2016" name="Mol. Biol. Evol.">
        <title>Comparative Genomics of Early-Diverging Mushroom-Forming Fungi Provides Insights into the Origins of Lignocellulose Decay Capabilities.</title>
        <authorList>
            <person name="Nagy L.G."/>
            <person name="Riley R."/>
            <person name="Tritt A."/>
            <person name="Adam C."/>
            <person name="Daum C."/>
            <person name="Floudas D."/>
            <person name="Sun H."/>
            <person name="Yadav J.S."/>
            <person name="Pangilinan J."/>
            <person name="Larsson K.H."/>
            <person name="Matsuura K."/>
            <person name="Barry K."/>
            <person name="Labutti K."/>
            <person name="Kuo R."/>
            <person name="Ohm R.A."/>
            <person name="Bhattacharya S.S."/>
            <person name="Shirouzu T."/>
            <person name="Yoshinaga Y."/>
            <person name="Martin F.M."/>
            <person name="Grigoriev I.V."/>
            <person name="Hibbett D.S."/>
        </authorList>
    </citation>
    <scope>NUCLEOTIDE SEQUENCE [LARGE SCALE GENOMIC DNA]</scope>
    <source>
        <strain evidence="6 7">HHB12029</strain>
    </source>
</reference>
<dbReference type="FunCoup" id="A0A165H5K4">
    <property type="interactions" value="695"/>
</dbReference>
<dbReference type="OrthoDB" id="338814at2759"/>
<evidence type="ECO:0000313" key="6">
    <source>
        <dbReference type="EMBL" id="KZV91485.1"/>
    </source>
</evidence>
<evidence type="ECO:0000256" key="3">
    <source>
        <dbReference type="SAM" id="MobiDB-lite"/>
    </source>
</evidence>
<dbReference type="InterPro" id="IPR007205">
    <property type="entry name" value="Protein_HGH1_N"/>
</dbReference>
<dbReference type="InParanoid" id="A0A165H5K4"/>
<dbReference type="InterPro" id="IPR011989">
    <property type="entry name" value="ARM-like"/>
</dbReference>
<dbReference type="Pfam" id="PF04064">
    <property type="entry name" value="DUF384"/>
    <property type="match status" value="1"/>
</dbReference>
<accession>A0A165H5K4</accession>
<dbReference type="Pfam" id="PF04063">
    <property type="entry name" value="DUF383"/>
    <property type="match status" value="1"/>
</dbReference>
<feature type="region of interest" description="Disordered" evidence="3">
    <location>
        <begin position="364"/>
        <end position="389"/>
    </location>
</feature>
<protein>
    <recommendedName>
        <fullName evidence="2">Protein HGH1 homolog</fullName>
    </recommendedName>
</protein>
<proteinExistence type="inferred from homology"/>
<dbReference type="Proteomes" id="UP000077266">
    <property type="component" value="Unassembled WGS sequence"/>
</dbReference>
<dbReference type="InterPro" id="IPR039717">
    <property type="entry name" value="Hgh1"/>
</dbReference>
<feature type="compositionally biased region" description="Acidic residues" evidence="3">
    <location>
        <begin position="371"/>
        <end position="389"/>
    </location>
</feature>
<dbReference type="SUPFAM" id="SSF48371">
    <property type="entry name" value="ARM repeat"/>
    <property type="match status" value="1"/>
</dbReference>
<feature type="domain" description="Protein HGH1 N-terminal" evidence="4">
    <location>
        <begin position="94"/>
        <end position="309"/>
    </location>
</feature>
<dbReference type="PANTHER" id="PTHR13387:SF9">
    <property type="entry name" value="PROTEIN HGH1 HOMOLOG"/>
    <property type="match status" value="1"/>
</dbReference>
<dbReference type="InterPro" id="IPR016024">
    <property type="entry name" value="ARM-type_fold"/>
</dbReference>
<dbReference type="InterPro" id="IPR007206">
    <property type="entry name" value="Protein_HGH1_C"/>
</dbReference>